<dbReference type="InterPro" id="IPR001611">
    <property type="entry name" value="Leu-rich_rpt"/>
</dbReference>
<dbReference type="Proteomes" id="UP000825729">
    <property type="component" value="Unassembled WGS sequence"/>
</dbReference>
<evidence type="ECO:0000256" key="8">
    <source>
        <dbReference type="ARBA" id="ARBA00022989"/>
    </source>
</evidence>
<dbReference type="Pfam" id="PF08263">
    <property type="entry name" value="LRRNT_2"/>
    <property type="match status" value="1"/>
</dbReference>
<evidence type="ECO:0000259" key="15">
    <source>
        <dbReference type="Pfam" id="PF08263"/>
    </source>
</evidence>
<feature type="domain" description="Leucine-rich repeat-containing N-terminal plant-type" evidence="15">
    <location>
        <begin position="46"/>
        <end position="87"/>
    </location>
</feature>
<evidence type="ECO:0000256" key="11">
    <source>
        <dbReference type="ARBA" id="ARBA00023180"/>
    </source>
</evidence>
<feature type="chain" id="PRO_5043854595" description="Leucine-rich repeat-containing N-terminal plant-type domain-containing protein" evidence="14">
    <location>
        <begin position="35"/>
        <end position="909"/>
    </location>
</feature>
<evidence type="ECO:0000313" key="18">
    <source>
        <dbReference type="Proteomes" id="UP000825729"/>
    </source>
</evidence>
<dbReference type="SUPFAM" id="SSF52058">
    <property type="entry name" value="L domain-like"/>
    <property type="match status" value="2"/>
</dbReference>
<evidence type="ECO:0000256" key="14">
    <source>
        <dbReference type="SAM" id="SignalP"/>
    </source>
</evidence>
<protein>
    <recommendedName>
        <fullName evidence="19">Leucine-rich repeat-containing N-terminal plant-type domain-containing protein</fullName>
    </recommendedName>
</protein>
<evidence type="ECO:0000256" key="5">
    <source>
        <dbReference type="ARBA" id="ARBA00022692"/>
    </source>
</evidence>
<dbReference type="InterPro" id="IPR013210">
    <property type="entry name" value="LRR_N_plant-typ"/>
</dbReference>
<evidence type="ECO:0000256" key="9">
    <source>
        <dbReference type="ARBA" id="ARBA00023136"/>
    </source>
</evidence>
<feature type="domain" description="Disease resistance R13L4/SHOC-2-like LRR" evidence="16">
    <location>
        <begin position="251"/>
        <end position="397"/>
    </location>
</feature>
<keyword evidence="9 13" id="KW-0472">Membrane</keyword>
<sequence length="909" mass="102683">MDPLSIVSTTVRLLRLLLLHLLLLFAFLSNIVIADHHSNGRGCMEKEREALLKFKNGVSFDQDPHHHHRLSSWAGDNCCTWFGVVCDNVTGHVIELSLPNPDGFNESSMLRGRNIDSSSLADLRHLLHLDLSFNNFYPTPFPTFIGTSIQHLRYLNLSYVGFVGDVPPHMVWNLSNLHVLDLSGNENMTIGNIGWLSHLSSLQQLDLSSVNISGKAPWFEAVNKLSSLSELRLRMCNLENVYASHPRVNFTDLKVLDLSWNNFRRSALPNWLSHLTNLERLYVRGSNFTGPIPSYLGRMSALKLLDLGGNKFEGSVPESLGQLSGLVELDISDNALEGNISELHFSNLSKLEYLAMSQNSFKFSINSTSWVPPFQLKSLDLSSCSMEYSRFPYWLQNQKNIDRISMSNASLHGSPPEWFWKILANATYINLSNNMIKGKLPGFSSRLETLHLTNNSFSGSLPNNWEQDSHLVFLALSHNRFSGTIPSSFGNLTELKYLYLETNDLSGQLHLPMKNLQFLDLRSNRFSGKIPEWIGENAPNEESPLILMDLSNNVLSGTIPSSFGNLTKLVSLYLRNNSLSGQLPLSMKNMKNLLLLDLHSNRLTGKIPSWIGENLPNLRILNLRSNRFHGEVPTQLSHLASLQYLDMAHNNLSGSIPKSFKNFKEMANTNNNNSPPFRYHFGYGESMWIVMKGREFFYQDLFQNNRKGIDLSMNQLSGNIPEELTELKGLQNLNLSGNFLQGPIPNKIGEMRKLQSLDLSKNRLSGVIPPTLSALTFLGYLNVSNNNLSGKIPFTGQLTTFESPSYIGNEKLCGSPLSNKCPEDETRRGTDHISQEEEDEYEEDEIEPWLFYIITGSGFIGGISSVFGVLIANESWRATYYRFLDGMFERFIAAVVLWRIRIKRKLLKD</sequence>
<dbReference type="InterPro" id="IPR003591">
    <property type="entry name" value="Leu-rich_rpt_typical-subtyp"/>
</dbReference>
<organism evidence="17 18">
    <name type="scientific">Aristolochia fimbriata</name>
    <name type="common">White veined hardy Dutchman's pipe vine</name>
    <dbReference type="NCBI Taxonomy" id="158543"/>
    <lineage>
        <taxon>Eukaryota</taxon>
        <taxon>Viridiplantae</taxon>
        <taxon>Streptophyta</taxon>
        <taxon>Embryophyta</taxon>
        <taxon>Tracheophyta</taxon>
        <taxon>Spermatophyta</taxon>
        <taxon>Magnoliopsida</taxon>
        <taxon>Magnoliidae</taxon>
        <taxon>Piperales</taxon>
        <taxon>Aristolochiaceae</taxon>
        <taxon>Aristolochia</taxon>
    </lineage>
</organism>
<dbReference type="Gene3D" id="3.80.10.10">
    <property type="entry name" value="Ribonuclease Inhibitor"/>
    <property type="match status" value="3"/>
</dbReference>
<name>A0AAV7DXB6_ARIFI</name>
<evidence type="ECO:0000313" key="17">
    <source>
        <dbReference type="EMBL" id="KAG9441154.1"/>
    </source>
</evidence>
<dbReference type="GO" id="GO:0005886">
    <property type="term" value="C:plasma membrane"/>
    <property type="evidence" value="ECO:0007669"/>
    <property type="project" value="UniProtKB-SubCell"/>
</dbReference>
<dbReference type="InterPro" id="IPR055414">
    <property type="entry name" value="LRR_R13L4/SHOC2-like"/>
</dbReference>
<keyword evidence="4" id="KW-0433">Leucine-rich repeat</keyword>
<evidence type="ECO:0000256" key="6">
    <source>
        <dbReference type="ARBA" id="ARBA00022729"/>
    </source>
</evidence>
<evidence type="ECO:0000256" key="10">
    <source>
        <dbReference type="ARBA" id="ARBA00023170"/>
    </source>
</evidence>
<comment type="subcellular location">
    <subcellularLocation>
        <location evidence="1">Cell membrane</location>
        <topology evidence="1">Single-pass type I membrane protein</topology>
    </subcellularLocation>
</comment>
<dbReference type="PANTHER" id="PTHR48063">
    <property type="entry name" value="LRR RECEPTOR-LIKE KINASE"/>
    <property type="match status" value="1"/>
</dbReference>
<comment type="caution">
    <text evidence="17">The sequence shown here is derived from an EMBL/GenBank/DDBJ whole genome shotgun (WGS) entry which is preliminary data.</text>
</comment>
<keyword evidence="7" id="KW-0677">Repeat</keyword>
<evidence type="ECO:0008006" key="19">
    <source>
        <dbReference type="Google" id="ProtNLM"/>
    </source>
</evidence>
<evidence type="ECO:0000256" key="7">
    <source>
        <dbReference type="ARBA" id="ARBA00022737"/>
    </source>
</evidence>
<evidence type="ECO:0000256" key="3">
    <source>
        <dbReference type="ARBA" id="ARBA00022475"/>
    </source>
</evidence>
<evidence type="ECO:0000256" key="12">
    <source>
        <dbReference type="SAM" id="MobiDB-lite"/>
    </source>
</evidence>
<dbReference type="PANTHER" id="PTHR48063:SF98">
    <property type="entry name" value="LRR RECEPTOR-LIKE SERINE_THREONINE-PROTEIN KINASE FLS2"/>
    <property type="match status" value="1"/>
</dbReference>
<dbReference type="EMBL" id="JAINDJ010000007">
    <property type="protein sequence ID" value="KAG9441154.1"/>
    <property type="molecule type" value="Genomic_DNA"/>
</dbReference>
<dbReference type="SUPFAM" id="SSF52047">
    <property type="entry name" value="RNI-like"/>
    <property type="match status" value="1"/>
</dbReference>
<keyword evidence="5 13" id="KW-0812">Transmembrane</keyword>
<evidence type="ECO:0000259" key="16">
    <source>
        <dbReference type="Pfam" id="PF23598"/>
    </source>
</evidence>
<dbReference type="InterPro" id="IPR046956">
    <property type="entry name" value="RLP23-like"/>
</dbReference>
<dbReference type="FunFam" id="3.80.10.10:FF:000213">
    <property type="entry name" value="Tyrosine-sulfated glycopeptide receptor 1"/>
    <property type="match status" value="1"/>
</dbReference>
<feature type="compositionally biased region" description="Basic and acidic residues" evidence="12">
    <location>
        <begin position="821"/>
        <end position="835"/>
    </location>
</feature>
<reference evidence="17 18" key="1">
    <citation type="submission" date="2021-07" db="EMBL/GenBank/DDBJ databases">
        <title>The Aristolochia fimbriata genome: insights into angiosperm evolution, floral development and chemical biosynthesis.</title>
        <authorList>
            <person name="Jiao Y."/>
        </authorList>
    </citation>
    <scope>NUCLEOTIDE SEQUENCE [LARGE SCALE GENOMIC DNA]</scope>
    <source>
        <strain evidence="17">IBCAS-2021</strain>
        <tissue evidence="17">Leaf</tissue>
    </source>
</reference>
<keyword evidence="11" id="KW-0325">Glycoprotein</keyword>
<gene>
    <name evidence="17" type="ORF">H6P81_017008</name>
</gene>
<accession>A0AAV7DXB6</accession>
<keyword evidence="10" id="KW-0675">Receptor</keyword>
<keyword evidence="6 14" id="KW-0732">Signal</keyword>
<dbReference type="SMART" id="SM00365">
    <property type="entry name" value="LRR_SD22"/>
    <property type="match status" value="5"/>
</dbReference>
<comment type="similarity">
    <text evidence="2">Belongs to the RLP family.</text>
</comment>
<dbReference type="Pfam" id="PF00560">
    <property type="entry name" value="LRR_1"/>
    <property type="match status" value="5"/>
</dbReference>
<feature type="region of interest" description="Disordered" evidence="12">
    <location>
        <begin position="818"/>
        <end position="839"/>
    </location>
</feature>
<evidence type="ECO:0000256" key="4">
    <source>
        <dbReference type="ARBA" id="ARBA00022614"/>
    </source>
</evidence>
<dbReference type="FunFam" id="3.80.10.10:FF:001347">
    <property type="entry name" value="LRR receptor-like serine/threonine-protein kinase GSO2"/>
    <property type="match status" value="1"/>
</dbReference>
<dbReference type="Pfam" id="PF23598">
    <property type="entry name" value="LRR_14"/>
    <property type="match status" value="1"/>
</dbReference>
<evidence type="ECO:0000256" key="1">
    <source>
        <dbReference type="ARBA" id="ARBA00004251"/>
    </source>
</evidence>
<feature type="signal peptide" evidence="14">
    <location>
        <begin position="1"/>
        <end position="34"/>
    </location>
</feature>
<keyword evidence="8 13" id="KW-1133">Transmembrane helix</keyword>
<dbReference type="FunFam" id="3.80.10.10:FF:000649">
    <property type="entry name" value="Leucine Rich Repeat family protein"/>
    <property type="match status" value="1"/>
</dbReference>
<dbReference type="Pfam" id="PF13855">
    <property type="entry name" value="LRR_8"/>
    <property type="match status" value="3"/>
</dbReference>
<dbReference type="AlphaFoldDB" id="A0AAV7DXB6"/>
<keyword evidence="18" id="KW-1185">Reference proteome</keyword>
<dbReference type="SMART" id="SM00369">
    <property type="entry name" value="LRR_TYP"/>
    <property type="match status" value="10"/>
</dbReference>
<dbReference type="InterPro" id="IPR032675">
    <property type="entry name" value="LRR_dom_sf"/>
</dbReference>
<feature type="transmembrane region" description="Helical" evidence="13">
    <location>
        <begin position="849"/>
        <end position="872"/>
    </location>
</feature>
<dbReference type="FunFam" id="3.80.10.10:FF:000041">
    <property type="entry name" value="LRR receptor-like serine/threonine-protein kinase ERECTA"/>
    <property type="match status" value="1"/>
</dbReference>
<evidence type="ECO:0000256" key="13">
    <source>
        <dbReference type="SAM" id="Phobius"/>
    </source>
</evidence>
<evidence type="ECO:0000256" key="2">
    <source>
        <dbReference type="ARBA" id="ARBA00009592"/>
    </source>
</evidence>
<keyword evidence="3" id="KW-1003">Cell membrane</keyword>
<proteinExistence type="inferred from homology"/>